<feature type="domain" description="N-acetyltransferase" evidence="6">
    <location>
        <begin position="1"/>
        <end position="138"/>
    </location>
</feature>
<evidence type="ECO:0000256" key="4">
    <source>
        <dbReference type="ARBA" id="ARBA00023315"/>
    </source>
</evidence>
<dbReference type="Proteomes" id="UP001501295">
    <property type="component" value="Unassembled WGS sequence"/>
</dbReference>
<evidence type="ECO:0000313" key="7">
    <source>
        <dbReference type="EMBL" id="GAA4673741.1"/>
    </source>
</evidence>
<feature type="compositionally biased region" description="Low complexity" evidence="5">
    <location>
        <begin position="142"/>
        <end position="158"/>
    </location>
</feature>
<dbReference type="SUPFAM" id="SSF55729">
    <property type="entry name" value="Acyl-CoA N-acyltransferases (Nat)"/>
    <property type="match status" value="1"/>
</dbReference>
<dbReference type="Gene3D" id="3.40.630.30">
    <property type="match status" value="1"/>
</dbReference>
<dbReference type="PANTHER" id="PTHR43420:SF44">
    <property type="entry name" value="ACETYLTRANSFERASE YPEA"/>
    <property type="match status" value="1"/>
</dbReference>
<feature type="region of interest" description="Disordered" evidence="5">
    <location>
        <begin position="138"/>
        <end position="183"/>
    </location>
</feature>
<keyword evidence="2" id="KW-0963">Cytoplasm</keyword>
<keyword evidence="8" id="KW-1185">Reference proteome</keyword>
<sequence>MAIETSVFVTDAWSPKSMRHELRDSSNFYLVVTAGGEAGDAVVAYSGLRAPVGSPDSDIQTIAVAPVARRQGVARDLMRRMLDEAYSRGARETFLEVRVDNPGAQALYESFGFEGIAVRPRYYMPDGVDALVMRARLPAPSPSAAPSAPDDPAPSVLSPAPPDPASSPADPQPPTATETGVTP</sequence>
<evidence type="ECO:0000256" key="3">
    <source>
        <dbReference type="ARBA" id="ARBA00022679"/>
    </source>
</evidence>
<protein>
    <recommendedName>
        <fullName evidence="6">N-acetyltransferase domain-containing protein</fullName>
    </recommendedName>
</protein>
<comment type="similarity">
    <text evidence="1">Belongs to the acetyltransferase family. RimI subfamily.</text>
</comment>
<comment type="caution">
    <text evidence="7">The sequence shown here is derived from an EMBL/GenBank/DDBJ whole genome shotgun (WGS) entry which is preliminary data.</text>
</comment>
<name>A0ABP8VYJ1_9MICO</name>
<dbReference type="NCBIfam" id="TIGR01575">
    <property type="entry name" value="rimI"/>
    <property type="match status" value="1"/>
</dbReference>
<dbReference type="InterPro" id="IPR016181">
    <property type="entry name" value="Acyl_CoA_acyltransferase"/>
</dbReference>
<dbReference type="CDD" id="cd04301">
    <property type="entry name" value="NAT_SF"/>
    <property type="match status" value="1"/>
</dbReference>
<dbReference type="InterPro" id="IPR006464">
    <property type="entry name" value="AcTrfase_RimI/Ard1"/>
</dbReference>
<feature type="compositionally biased region" description="Pro residues" evidence="5">
    <location>
        <begin position="159"/>
        <end position="174"/>
    </location>
</feature>
<evidence type="ECO:0000313" key="8">
    <source>
        <dbReference type="Proteomes" id="UP001501295"/>
    </source>
</evidence>
<reference evidence="8" key="1">
    <citation type="journal article" date="2019" name="Int. J. Syst. Evol. Microbiol.">
        <title>The Global Catalogue of Microorganisms (GCM) 10K type strain sequencing project: providing services to taxonomists for standard genome sequencing and annotation.</title>
        <authorList>
            <consortium name="The Broad Institute Genomics Platform"/>
            <consortium name="The Broad Institute Genome Sequencing Center for Infectious Disease"/>
            <person name="Wu L."/>
            <person name="Ma J."/>
        </authorList>
    </citation>
    <scope>NUCLEOTIDE SEQUENCE [LARGE SCALE GENOMIC DNA]</scope>
    <source>
        <strain evidence="8">JCM 18956</strain>
    </source>
</reference>
<evidence type="ECO:0000256" key="1">
    <source>
        <dbReference type="ARBA" id="ARBA00005395"/>
    </source>
</evidence>
<keyword evidence="4" id="KW-0012">Acyltransferase</keyword>
<evidence type="ECO:0000256" key="5">
    <source>
        <dbReference type="SAM" id="MobiDB-lite"/>
    </source>
</evidence>
<evidence type="ECO:0000259" key="6">
    <source>
        <dbReference type="PROSITE" id="PS51186"/>
    </source>
</evidence>
<dbReference type="PANTHER" id="PTHR43420">
    <property type="entry name" value="ACETYLTRANSFERASE"/>
    <property type="match status" value="1"/>
</dbReference>
<gene>
    <name evidence="7" type="ORF">GCM10025780_17580</name>
</gene>
<dbReference type="InterPro" id="IPR000182">
    <property type="entry name" value="GNAT_dom"/>
</dbReference>
<accession>A0ABP8VYJ1</accession>
<proteinExistence type="inferred from homology"/>
<dbReference type="Pfam" id="PF00583">
    <property type="entry name" value="Acetyltransf_1"/>
    <property type="match status" value="1"/>
</dbReference>
<keyword evidence="3" id="KW-0808">Transferase</keyword>
<evidence type="ECO:0000256" key="2">
    <source>
        <dbReference type="ARBA" id="ARBA00022490"/>
    </source>
</evidence>
<dbReference type="PROSITE" id="PS51186">
    <property type="entry name" value="GNAT"/>
    <property type="match status" value="1"/>
</dbReference>
<dbReference type="EMBL" id="BAABLM010000003">
    <property type="protein sequence ID" value="GAA4673741.1"/>
    <property type="molecule type" value="Genomic_DNA"/>
</dbReference>
<organism evidence="7 8">
    <name type="scientific">Frondihabitans cladoniiphilus</name>
    <dbReference type="NCBI Taxonomy" id="715785"/>
    <lineage>
        <taxon>Bacteria</taxon>
        <taxon>Bacillati</taxon>
        <taxon>Actinomycetota</taxon>
        <taxon>Actinomycetes</taxon>
        <taxon>Micrococcales</taxon>
        <taxon>Microbacteriaceae</taxon>
        <taxon>Frondihabitans</taxon>
    </lineage>
</organism>
<dbReference type="InterPro" id="IPR050680">
    <property type="entry name" value="YpeA/RimI_acetyltransf"/>
</dbReference>